<comment type="caution">
    <text evidence="1">The sequence shown here is derived from an EMBL/GenBank/DDBJ whole genome shotgun (WGS) entry which is preliminary data.</text>
</comment>
<dbReference type="Proteomes" id="UP000298112">
    <property type="component" value="Unassembled WGS sequence"/>
</dbReference>
<dbReference type="PANTHER" id="PTHR36439">
    <property type="entry name" value="BLL4334 PROTEIN"/>
    <property type="match status" value="1"/>
</dbReference>
<proteinExistence type="predicted"/>
<organism evidence="1 2">
    <name type="scientific">Leptospira vanthielii</name>
    <dbReference type="NCBI Taxonomy" id="293085"/>
    <lineage>
        <taxon>Bacteria</taxon>
        <taxon>Pseudomonadati</taxon>
        <taxon>Spirochaetota</taxon>
        <taxon>Spirochaetia</taxon>
        <taxon>Leptospirales</taxon>
        <taxon>Leptospiraceae</taxon>
        <taxon>Leptospira</taxon>
    </lineage>
</organism>
<evidence type="ECO:0000313" key="1">
    <source>
        <dbReference type="EMBL" id="TGM46369.1"/>
    </source>
</evidence>
<reference evidence="2" key="1">
    <citation type="journal article" date="2019" name="PLoS Negl. Trop. Dis.">
        <title>Revisiting the worldwide diversity of Leptospira species in the environment.</title>
        <authorList>
            <person name="Vincent A.T."/>
            <person name="Schiettekatte O."/>
            <person name="Bourhy P."/>
            <person name="Veyrier F.J."/>
            <person name="Picardeau M."/>
        </authorList>
    </citation>
    <scope>NUCLEOTIDE SEQUENCE [LARGE SCALE GENOMIC DNA]</scope>
    <source>
        <strain evidence="2">201601955</strain>
    </source>
</reference>
<dbReference type="Pfam" id="PF08002">
    <property type="entry name" value="DUF1697"/>
    <property type="match status" value="1"/>
</dbReference>
<keyword evidence="2" id="KW-1185">Reference proteome</keyword>
<dbReference type="PIRSF" id="PIRSF008502">
    <property type="entry name" value="UCP008502"/>
    <property type="match status" value="1"/>
</dbReference>
<accession>A0ABY2NKJ3</accession>
<dbReference type="EMBL" id="RQHF01000035">
    <property type="protein sequence ID" value="TGM46369.1"/>
    <property type="molecule type" value="Genomic_DNA"/>
</dbReference>
<sequence>MKYIALFRGINVGGNRKVEMKKLRVLFESLGFTEVSTYINSGNVIFESNQDPKTVFLAITTGLEKNFDFEIPTLVKTEKEMKKIADAIPSDWQNDPTQRTDIAYLFPDVDSKKTIEELPFKKDFVDVRYVKGAIFWNIKKEDVNKSQLAKLISHKLYKSMTIRNINTARFLAGEKT</sequence>
<dbReference type="Gene3D" id="3.30.70.1260">
    <property type="entry name" value="bacterial protein sp0830 like"/>
    <property type="match status" value="1"/>
</dbReference>
<dbReference type="RefSeq" id="WP_135660534.1">
    <property type="nucleotide sequence ID" value="NZ_RQHF01000035.1"/>
</dbReference>
<dbReference type="InterPro" id="IPR012545">
    <property type="entry name" value="DUF1697"/>
</dbReference>
<gene>
    <name evidence="1" type="ORF">EHQ95_17190</name>
</gene>
<dbReference type="Gene3D" id="3.30.70.1280">
    <property type="entry name" value="SP0830-like domains"/>
    <property type="match status" value="1"/>
</dbReference>
<evidence type="ECO:0000313" key="2">
    <source>
        <dbReference type="Proteomes" id="UP000298112"/>
    </source>
</evidence>
<protein>
    <submittedName>
        <fullName evidence="1">DUF1697 domain-containing protein</fullName>
    </submittedName>
</protein>
<name>A0ABY2NKJ3_9LEPT</name>
<dbReference type="PANTHER" id="PTHR36439:SF1">
    <property type="entry name" value="DUF1697 DOMAIN-CONTAINING PROTEIN"/>
    <property type="match status" value="1"/>
</dbReference>
<dbReference type="SUPFAM" id="SSF160379">
    <property type="entry name" value="SP0830-like"/>
    <property type="match status" value="1"/>
</dbReference>